<dbReference type="GO" id="GO:0050660">
    <property type="term" value="F:flavin adenine dinucleotide binding"/>
    <property type="evidence" value="ECO:0007669"/>
    <property type="project" value="InterPro"/>
</dbReference>
<dbReference type="AlphaFoldDB" id="X1SRT3"/>
<evidence type="ECO:0000259" key="6">
    <source>
        <dbReference type="Pfam" id="PF00441"/>
    </source>
</evidence>
<keyword evidence="3" id="KW-0285">Flavoprotein</keyword>
<sequence length="288" mass="30886">MVAEEKVLPVRAELDEREEFPREIMKDLASADLFRVFIPEEYDGLGGGCFELCLVVEELSRVCSGIAVSYATSALGSFPILDYGTEEQKRKYLPGIASGEKLAAFALTEATAGSDASAIRTTADREEGGYVINGTKQFITNGGEAETYIVIALTNKAKGARGASAFLVEKGTPGFSFGKKEKKMGIRASSTGELVFRNCLVPEENMIGKEGMGFIVAMKLLDRSRPGIAAQSVGLAQGALEAAVDYARERIQFGHPIIAIQAVQHMLADMATQLEAAKLLVYGTARTI</sequence>
<feature type="domain" description="Acyl-CoA dehydrogenase/oxidase N-terminal" evidence="8">
    <location>
        <begin position="3"/>
        <end position="100"/>
    </location>
</feature>
<evidence type="ECO:0000256" key="3">
    <source>
        <dbReference type="ARBA" id="ARBA00022630"/>
    </source>
</evidence>
<protein>
    <recommendedName>
        <fullName evidence="10">Acyl-CoA dehydrogenase</fullName>
    </recommendedName>
</protein>
<dbReference type="SUPFAM" id="SSF47203">
    <property type="entry name" value="Acyl-CoA dehydrogenase C-terminal domain-like"/>
    <property type="match status" value="1"/>
</dbReference>
<dbReference type="EMBL" id="BARW01015515">
    <property type="protein sequence ID" value="GAI95648.1"/>
    <property type="molecule type" value="Genomic_DNA"/>
</dbReference>
<comment type="cofactor">
    <cofactor evidence="1">
        <name>FAD</name>
        <dbReference type="ChEBI" id="CHEBI:57692"/>
    </cofactor>
</comment>
<feature type="domain" description="Acyl-CoA dehydrogenase/oxidase C-terminal" evidence="6">
    <location>
        <begin position="211"/>
        <end position="287"/>
    </location>
</feature>
<evidence type="ECO:0008006" key="10">
    <source>
        <dbReference type="Google" id="ProtNLM"/>
    </source>
</evidence>
<dbReference type="InterPro" id="IPR046373">
    <property type="entry name" value="Acyl-CoA_Oxase/DH_mid-dom_sf"/>
</dbReference>
<name>X1SRT3_9ZZZZ</name>
<dbReference type="InterPro" id="IPR006091">
    <property type="entry name" value="Acyl-CoA_Oxase/DH_mid-dom"/>
</dbReference>
<dbReference type="Pfam" id="PF02771">
    <property type="entry name" value="Acyl-CoA_dh_N"/>
    <property type="match status" value="1"/>
</dbReference>
<organism evidence="9">
    <name type="scientific">marine sediment metagenome</name>
    <dbReference type="NCBI Taxonomy" id="412755"/>
    <lineage>
        <taxon>unclassified sequences</taxon>
        <taxon>metagenomes</taxon>
        <taxon>ecological metagenomes</taxon>
    </lineage>
</organism>
<comment type="caution">
    <text evidence="9">The sequence shown here is derived from an EMBL/GenBank/DDBJ whole genome shotgun (WGS) entry which is preliminary data.</text>
</comment>
<proteinExistence type="inferred from homology"/>
<accession>X1SRT3</accession>
<feature type="domain" description="Acyl-CoA oxidase/dehydrogenase middle" evidence="7">
    <location>
        <begin position="104"/>
        <end position="199"/>
    </location>
</feature>
<evidence type="ECO:0000313" key="9">
    <source>
        <dbReference type="EMBL" id="GAI95648.1"/>
    </source>
</evidence>
<comment type="similarity">
    <text evidence="2">Belongs to the acyl-CoA dehydrogenase family.</text>
</comment>
<reference evidence="9" key="1">
    <citation type="journal article" date="2014" name="Front. Microbiol.">
        <title>High frequency of phylogenetically diverse reductive dehalogenase-homologous genes in deep subseafloor sedimentary metagenomes.</title>
        <authorList>
            <person name="Kawai M."/>
            <person name="Futagami T."/>
            <person name="Toyoda A."/>
            <person name="Takaki Y."/>
            <person name="Nishi S."/>
            <person name="Hori S."/>
            <person name="Arai W."/>
            <person name="Tsubouchi T."/>
            <person name="Morono Y."/>
            <person name="Uchiyama I."/>
            <person name="Ito T."/>
            <person name="Fujiyama A."/>
            <person name="Inagaki F."/>
            <person name="Takami H."/>
        </authorList>
    </citation>
    <scope>NUCLEOTIDE SEQUENCE</scope>
    <source>
        <strain evidence="9">Expedition CK06-06</strain>
    </source>
</reference>
<gene>
    <name evidence="9" type="ORF">S12H4_27207</name>
</gene>
<dbReference type="FunFam" id="2.40.110.10:FF:000001">
    <property type="entry name" value="Acyl-CoA dehydrogenase, mitochondrial"/>
    <property type="match status" value="1"/>
</dbReference>
<evidence type="ECO:0000259" key="7">
    <source>
        <dbReference type="Pfam" id="PF02770"/>
    </source>
</evidence>
<dbReference type="PANTHER" id="PTHR43884:SF12">
    <property type="entry name" value="ISOVALERYL-COA DEHYDROGENASE, MITOCHONDRIAL-RELATED"/>
    <property type="match status" value="1"/>
</dbReference>
<dbReference type="SUPFAM" id="SSF56645">
    <property type="entry name" value="Acyl-CoA dehydrogenase NM domain-like"/>
    <property type="match status" value="1"/>
</dbReference>
<keyword evidence="5" id="KW-0560">Oxidoreductase</keyword>
<dbReference type="GO" id="GO:0003995">
    <property type="term" value="F:acyl-CoA dehydrogenase activity"/>
    <property type="evidence" value="ECO:0007669"/>
    <property type="project" value="InterPro"/>
</dbReference>
<evidence type="ECO:0000256" key="1">
    <source>
        <dbReference type="ARBA" id="ARBA00001974"/>
    </source>
</evidence>
<evidence type="ECO:0000256" key="4">
    <source>
        <dbReference type="ARBA" id="ARBA00022827"/>
    </source>
</evidence>
<dbReference type="InterPro" id="IPR006089">
    <property type="entry name" value="Acyl-CoA_DH_CS"/>
</dbReference>
<dbReference type="Pfam" id="PF00441">
    <property type="entry name" value="Acyl-CoA_dh_1"/>
    <property type="match status" value="1"/>
</dbReference>
<dbReference type="Gene3D" id="1.10.540.10">
    <property type="entry name" value="Acyl-CoA dehydrogenase/oxidase, N-terminal domain"/>
    <property type="match status" value="1"/>
</dbReference>
<dbReference type="PANTHER" id="PTHR43884">
    <property type="entry name" value="ACYL-COA DEHYDROGENASE"/>
    <property type="match status" value="1"/>
</dbReference>
<dbReference type="Pfam" id="PF02770">
    <property type="entry name" value="Acyl-CoA_dh_M"/>
    <property type="match status" value="1"/>
</dbReference>
<keyword evidence="4" id="KW-0274">FAD</keyword>
<dbReference type="Gene3D" id="2.40.110.10">
    <property type="entry name" value="Butyryl-CoA Dehydrogenase, subunit A, domain 2"/>
    <property type="match status" value="1"/>
</dbReference>
<dbReference type="InterPro" id="IPR013786">
    <property type="entry name" value="AcylCoA_DH/ox_N"/>
</dbReference>
<dbReference type="Gene3D" id="1.20.140.10">
    <property type="entry name" value="Butyryl-CoA Dehydrogenase, subunit A, domain 3"/>
    <property type="match status" value="1"/>
</dbReference>
<dbReference type="InterPro" id="IPR036250">
    <property type="entry name" value="AcylCo_DH-like_C"/>
</dbReference>
<feature type="non-terminal residue" evidence="9">
    <location>
        <position position="288"/>
    </location>
</feature>
<evidence type="ECO:0000256" key="2">
    <source>
        <dbReference type="ARBA" id="ARBA00009347"/>
    </source>
</evidence>
<dbReference type="PROSITE" id="PS00072">
    <property type="entry name" value="ACYL_COA_DH_1"/>
    <property type="match status" value="1"/>
</dbReference>
<dbReference type="InterPro" id="IPR009100">
    <property type="entry name" value="AcylCoA_DH/oxidase_NM_dom_sf"/>
</dbReference>
<dbReference type="InterPro" id="IPR009075">
    <property type="entry name" value="AcylCo_DH/oxidase_C"/>
</dbReference>
<evidence type="ECO:0000259" key="8">
    <source>
        <dbReference type="Pfam" id="PF02771"/>
    </source>
</evidence>
<dbReference type="InterPro" id="IPR037069">
    <property type="entry name" value="AcylCoA_DH/ox_N_sf"/>
</dbReference>
<evidence type="ECO:0000256" key="5">
    <source>
        <dbReference type="ARBA" id="ARBA00023002"/>
    </source>
</evidence>